<gene>
    <name evidence="1" type="ORF">PGLA1383_LOCUS36037</name>
</gene>
<dbReference type="OrthoDB" id="2684236at2759"/>
<name>A0A813G1B4_POLGL</name>
<proteinExistence type="predicted"/>
<dbReference type="AlphaFoldDB" id="A0A813G1B4"/>
<accession>A0A813G1B4</accession>
<evidence type="ECO:0000313" key="2">
    <source>
        <dbReference type="Proteomes" id="UP000654075"/>
    </source>
</evidence>
<evidence type="ECO:0000313" key="1">
    <source>
        <dbReference type="EMBL" id="CAE8618415.1"/>
    </source>
</evidence>
<feature type="non-terminal residue" evidence="1">
    <location>
        <position position="812"/>
    </location>
</feature>
<feature type="non-terminal residue" evidence="1">
    <location>
        <position position="1"/>
    </location>
</feature>
<keyword evidence="2" id="KW-1185">Reference proteome</keyword>
<organism evidence="1 2">
    <name type="scientific">Polarella glacialis</name>
    <name type="common">Dinoflagellate</name>
    <dbReference type="NCBI Taxonomy" id="89957"/>
    <lineage>
        <taxon>Eukaryota</taxon>
        <taxon>Sar</taxon>
        <taxon>Alveolata</taxon>
        <taxon>Dinophyceae</taxon>
        <taxon>Suessiales</taxon>
        <taxon>Suessiaceae</taxon>
        <taxon>Polarella</taxon>
    </lineage>
</organism>
<protein>
    <submittedName>
        <fullName evidence="1">Uncharacterized protein</fullName>
    </submittedName>
</protein>
<dbReference type="EMBL" id="CAJNNV010026523">
    <property type="protein sequence ID" value="CAE8618415.1"/>
    <property type="molecule type" value="Genomic_DNA"/>
</dbReference>
<sequence>AGLALRRVELPRLFLSFEERGGQLFCEQHSGYCLASRPCPKNVRQLLSQWGGGTLLLENDVGEYAVLVSAAAQPVRPAMWGAAAGTPESMLPGQLVFRCGREEWMSNLPAGVRHYRYPVHFSGTFAFTPTLSAGLYLLLCRFLTWHFSEVVAMAGTIAEAYTGEEKQLWESLKILEPDSHADAIACRLHLSLAMAPYGVAMALPWDTGAQLLEYVRKRHLVSAICALSLEQELTFFELPQVRNSEMSSGGKAPELRARRAVLEHLVGSKKSSHAGEGLSRPVRPVEVEVDLGPVIDDSGFDRVVDKSFLRDFGIFDQLAASVSGVSYSRPDATTMVGLDALRFLNNLFGGIRGGSEDVPPFLLYELYTGTISLELVSGDSQKEVAGALLRVAASSGATGAEWSVLRALDLNPKLYSEMPQWGSDEVKQHFGLPFGMKVDRNSSSKLLQAAASKLKDKEASGALTWPQMFPPAPPVSRSVVLNDPAGSVSSDRYWSPPLTADVQCGSRAFDKGLGAEFGSQPLAQLVGKYLQLEQVQRSKAGAAAVLAQLQVLAQSSCTQTHTGKACLERLVQEVQRASGSAPSRPTLGAASGLKAKLQPLSQDLCQQRDEDQKRVRAAMDTAVQVANEGSALYWIRQQSGHLAGVTFTSLVSALMAKEPQSTDALQRANPCLSEAKVADLLEEVTATLCCAVRIGQVNRSLKAVAALASELEAGGSSDLAVNLKAQAASDQLSSCRAFSRADAGVIRLDPRLLVFEYLCDVLLREGQVRLLGKFVKEASLGQSLCHQMIMGAGKTTVVAPLLALLLATGDRL</sequence>
<dbReference type="Proteomes" id="UP000654075">
    <property type="component" value="Unassembled WGS sequence"/>
</dbReference>
<comment type="caution">
    <text evidence="1">The sequence shown here is derived from an EMBL/GenBank/DDBJ whole genome shotgun (WGS) entry which is preliminary data.</text>
</comment>
<reference evidence="1" key="1">
    <citation type="submission" date="2021-02" db="EMBL/GenBank/DDBJ databases">
        <authorList>
            <person name="Dougan E. K."/>
            <person name="Rhodes N."/>
            <person name="Thang M."/>
            <person name="Chan C."/>
        </authorList>
    </citation>
    <scope>NUCLEOTIDE SEQUENCE</scope>
</reference>